<proteinExistence type="predicted"/>
<accession>A0ABZ0MTI4</accession>
<keyword evidence="4" id="KW-1185">Reference proteome</keyword>
<evidence type="ECO:0000259" key="1">
    <source>
        <dbReference type="Pfam" id="PF06812"/>
    </source>
</evidence>
<protein>
    <submittedName>
        <fullName evidence="3">VasL domain-containing protein</fullName>
    </submittedName>
</protein>
<dbReference type="Pfam" id="PF12486">
    <property type="entry name" value="VasL"/>
    <property type="match status" value="1"/>
</dbReference>
<gene>
    <name evidence="3" type="ORF">Q8Y70_03625</name>
</gene>
<dbReference type="Proteomes" id="UP001302368">
    <property type="component" value="Chromosome"/>
</dbReference>
<evidence type="ECO:0000313" key="3">
    <source>
        <dbReference type="EMBL" id="WOZ78171.1"/>
    </source>
</evidence>
<dbReference type="EMBL" id="CP137744">
    <property type="protein sequence ID" value="WOZ78171.1"/>
    <property type="molecule type" value="Genomic_DNA"/>
</dbReference>
<sequence>MNDISPRKIKTGSDPRTLPDYVALRDELSKLSHPARPDVNWRYVEKLCLSLFEQNGVELQTAAWYTLTRTQLAGLFGLNEGLAILEALISHQWGGLWPQPVHARMEILSNLSQRLQQRMRVLALNYSDLSQLYRAEQLLTRLGAVLQRLELKHLSQLDTLRMMIHNSAVRLENSDGASDSGVAIQIGAVLPATVMNSAGILSDALPDVPVTEKNEPTNTVNWVYIAQPEHQPNVDVLAALPVKEKKWKSFAAGMCTMLAISAVTVWGWHVLHRLDPLQAQLAASLAPLPATLTPAQLDALRQHAPIPQTMFTDTQQQLVRLGQLPPDWNIDYSRQLVEQAQSLWPEQAKPLAQQWLRQLNSASIPTENLNGWHQGMTKLQQLSNQLSGLDGHKGKYMTVSELKSSVFGMITSFQQTEPTEEQLRQINLLPVGSPRRQQLIQQLEQHLRSQIYTLGMMKNSTPVTTLLHK</sequence>
<dbReference type="PANTHER" id="PTHR37024">
    <property type="entry name" value="TYPE VI SECRETION SYSTEM DUF2094 AND IMPA-RELATED DOMAIN PROTEIN"/>
    <property type="match status" value="1"/>
</dbReference>
<evidence type="ECO:0000313" key="4">
    <source>
        <dbReference type="Proteomes" id="UP001302368"/>
    </source>
</evidence>
<dbReference type="InterPro" id="IPR010657">
    <property type="entry name" value="ImpA_N"/>
</dbReference>
<dbReference type="PANTHER" id="PTHR37024:SF5">
    <property type="entry name" value="IMPA N-TERMINAL DOMAIN-CONTAINING PROTEIN"/>
    <property type="match status" value="1"/>
</dbReference>
<dbReference type="InterPro" id="IPR021069">
    <property type="entry name" value="ImpA_C"/>
</dbReference>
<feature type="domain" description="ImpA C-terminal" evidence="2">
    <location>
        <begin position="314"/>
        <end position="453"/>
    </location>
</feature>
<name>A0ABZ0MTI4_9ENTR</name>
<reference evidence="3 4" key="1">
    <citation type="submission" date="2023-10" db="EMBL/GenBank/DDBJ databases">
        <title>Genome sequencing of the isolated polysaccharide-producing bacterium Kosakonia sacchari KS2022.</title>
        <authorList>
            <person name="Yi X."/>
        </authorList>
    </citation>
    <scope>NUCLEOTIDE SEQUENCE [LARGE SCALE GENOMIC DNA]</scope>
    <source>
        <strain evidence="3 4">KS2022</strain>
    </source>
</reference>
<dbReference type="Pfam" id="PF06812">
    <property type="entry name" value="ImpA_N"/>
    <property type="match status" value="1"/>
</dbReference>
<evidence type="ECO:0000259" key="2">
    <source>
        <dbReference type="Pfam" id="PF12486"/>
    </source>
</evidence>
<feature type="domain" description="ImpA N-terminal" evidence="1">
    <location>
        <begin position="10"/>
        <end position="111"/>
    </location>
</feature>
<organism evidence="3 4">
    <name type="scientific">Kosakonia sacchari</name>
    <dbReference type="NCBI Taxonomy" id="1158459"/>
    <lineage>
        <taxon>Bacteria</taxon>
        <taxon>Pseudomonadati</taxon>
        <taxon>Pseudomonadota</taxon>
        <taxon>Gammaproteobacteria</taxon>
        <taxon>Enterobacterales</taxon>
        <taxon>Enterobacteriaceae</taxon>
        <taxon>Kosakonia</taxon>
    </lineage>
</organism>
<dbReference type="RefSeq" id="WP_305735026.1">
    <property type="nucleotide sequence ID" value="NZ_CP137744.1"/>
</dbReference>